<proteinExistence type="predicted"/>
<evidence type="ECO:0000256" key="1">
    <source>
        <dbReference type="SAM" id="MobiDB-lite"/>
    </source>
</evidence>
<feature type="domain" description="PSMD12/CSN4-like N-terminal" evidence="2">
    <location>
        <begin position="14"/>
        <end position="103"/>
    </location>
</feature>
<comment type="caution">
    <text evidence="3">The sequence shown here is derived from an EMBL/GenBank/DDBJ whole genome shotgun (WGS) entry which is preliminary data.</text>
</comment>
<protein>
    <recommendedName>
        <fullName evidence="2">PSMD12/CSN4-like N-terminal domain-containing protein</fullName>
    </recommendedName>
</protein>
<reference evidence="3 4" key="1">
    <citation type="journal article" date="2024" name="G3 (Bethesda)">
        <title>Genome assembly of Hibiscus sabdariffa L. provides insights into metabolisms of medicinal natural products.</title>
        <authorList>
            <person name="Kim T."/>
        </authorList>
    </citation>
    <scope>NUCLEOTIDE SEQUENCE [LARGE SCALE GENOMIC DNA]</scope>
    <source>
        <strain evidence="3">TK-2024</strain>
        <tissue evidence="3">Old leaves</tissue>
    </source>
</reference>
<name>A0ABR2U310_9ROSI</name>
<dbReference type="InterPro" id="IPR054559">
    <property type="entry name" value="PSMD12-CSN4-like_N"/>
</dbReference>
<dbReference type="EMBL" id="JBBPBN010000003">
    <property type="protein sequence ID" value="KAK9043838.1"/>
    <property type="molecule type" value="Genomic_DNA"/>
</dbReference>
<evidence type="ECO:0000259" key="2">
    <source>
        <dbReference type="Pfam" id="PF22241"/>
    </source>
</evidence>
<feature type="region of interest" description="Disordered" evidence="1">
    <location>
        <begin position="98"/>
        <end position="117"/>
    </location>
</feature>
<dbReference type="PANTHER" id="PTHR10855:SF1">
    <property type="entry name" value="26S PROTEASOME NON-ATPASE REGULATORY SUBUNIT 12"/>
    <property type="match status" value="1"/>
</dbReference>
<dbReference type="Pfam" id="PF22241">
    <property type="entry name" value="PSMD12-CSN4_N"/>
    <property type="match status" value="1"/>
</dbReference>
<accession>A0ABR2U310</accession>
<sequence>MNGSLSCPRKVVNMQFIETIAAMIQRGLIYVDETLDIETRVEIELIKTLISVCTKNVYFEIKRARLIRRLVKIKEEQSLVTEAANLIMEVAMETFVSMQNPEKKRSTSFSNKSIGST</sequence>
<gene>
    <name evidence="3" type="ORF">V6N11_072165</name>
</gene>
<dbReference type="PANTHER" id="PTHR10855">
    <property type="entry name" value="26S PROTEASOME NON-ATPASE REGULATORY SUBUNIT 12/COP9 SIGNALOSOME COMPLEX SUBUNIT 4"/>
    <property type="match status" value="1"/>
</dbReference>
<dbReference type="InterPro" id="IPR040134">
    <property type="entry name" value="PSMD12/CSN4"/>
</dbReference>
<evidence type="ECO:0000313" key="3">
    <source>
        <dbReference type="EMBL" id="KAK9043838.1"/>
    </source>
</evidence>
<evidence type="ECO:0000313" key="4">
    <source>
        <dbReference type="Proteomes" id="UP001396334"/>
    </source>
</evidence>
<keyword evidence="4" id="KW-1185">Reference proteome</keyword>
<organism evidence="3 4">
    <name type="scientific">Hibiscus sabdariffa</name>
    <name type="common">roselle</name>
    <dbReference type="NCBI Taxonomy" id="183260"/>
    <lineage>
        <taxon>Eukaryota</taxon>
        <taxon>Viridiplantae</taxon>
        <taxon>Streptophyta</taxon>
        <taxon>Embryophyta</taxon>
        <taxon>Tracheophyta</taxon>
        <taxon>Spermatophyta</taxon>
        <taxon>Magnoliopsida</taxon>
        <taxon>eudicotyledons</taxon>
        <taxon>Gunneridae</taxon>
        <taxon>Pentapetalae</taxon>
        <taxon>rosids</taxon>
        <taxon>malvids</taxon>
        <taxon>Malvales</taxon>
        <taxon>Malvaceae</taxon>
        <taxon>Malvoideae</taxon>
        <taxon>Hibiscus</taxon>
    </lineage>
</organism>
<feature type="compositionally biased region" description="Polar residues" evidence="1">
    <location>
        <begin position="107"/>
        <end position="117"/>
    </location>
</feature>
<dbReference type="Proteomes" id="UP001396334">
    <property type="component" value="Unassembled WGS sequence"/>
</dbReference>